<evidence type="ECO:0000256" key="4">
    <source>
        <dbReference type="ARBA" id="ARBA00022801"/>
    </source>
</evidence>
<evidence type="ECO:0000256" key="6">
    <source>
        <dbReference type="ARBA" id="ARBA00023180"/>
    </source>
</evidence>
<dbReference type="InterPro" id="IPR036962">
    <property type="entry name" value="Glyco_hydro_3_N_sf"/>
</dbReference>
<reference evidence="12 13" key="1">
    <citation type="submission" date="2020-05" db="EMBL/GenBank/DDBJ databases">
        <title>Identification and distribution of gene clusters putatively required for synthesis of sphingolipid metabolism inhibitors in phylogenetically diverse species of the filamentous fungus Fusarium.</title>
        <authorList>
            <person name="Kim H.-S."/>
            <person name="Busman M."/>
            <person name="Brown D.W."/>
            <person name="Divon H."/>
            <person name="Uhlig S."/>
            <person name="Proctor R.H."/>
        </authorList>
    </citation>
    <scope>NUCLEOTIDE SEQUENCE [LARGE SCALE GENOMIC DNA]</scope>
    <source>
        <strain evidence="12 13">NRRL 25311</strain>
    </source>
</reference>
<dbReference type="SMART" id="SM00758">
    <property type="entry name" value="PA14"/>
    <property type="match status" value="1"/>
</dbReference>
<accession>A0A8H5TG95</accession>
<keyword evidence="6" id="KW-0325">Glycoprotein</keyword>
<dbReference type="InterPro" id="IPR036881">
    <property type="entry name" value="Glyco_hydro_3_C_sf"/>
</dbReference>
<organism evidence="12 13">
    <name type="scientific">Fusarium denticulatum</name>
    <dbReference type="NCBI Taxonomy" id="48507"/>
    <lineage>
        <taxon>Eukaryota</taxon>
        <taxon>Fungi</taxon>
        <taxon>Dikarya</taxon>
        <taxon>Ascomycota</taxon>
        <taxon>Pezizomycotina</taxon>
        <taxon>Sordariomycetes</taxon>
        <taxon>Hypocreomycetidae</taxon>
        <taxon>Hypocreales</taxon>
        <taxon>Nectriaceae</taxon>
        <taxon>Fusarium</taxon>
        <taxon>Fusarium fujikuroi species complex</taxon>
    </lineage>
</organism>
<dbReference type="EMBL" id="JAAOAK010000346">
    <property type="protein sequence ID" value="KAF5671649.1"/>
    <property type="molecule type" value="Genomic_DNA"/>
</dbReference>
<evidence type="ECO:0000259" key="11">
    <source>
        <dbReference type="PROSITE" id="PS51820"/>
    </source>
</evidence>
<dbReference type="CDD" id="cd12148">
    <property type="entry name" value="fungal_TF_MHR"/>
    <property type="match status" value="1"/>
</dbReference>
<dbReference type="InterPro" id="IPR013783">
    <property type="entry name" value="Ig-like_fold"/>
</dbReference>
<dbReference type="InterPro" id="IPR011658">
    <property type="entry name" value="PA14_dom"/>
</dbReference>
<dbReference type="Pfam" id="PF00933">
    <property type="entry name" value="Glyco_hydro_3"/>
    <property type="match status" value="1"/>
</dbReference>
<name>A0A8H5TG95_9HYPO</name>
<evidence type="ECO:0000256" key="5">
    <source>
        <dbReference type="ARBA" id="ARBA00023001"/>
    </source>
</evidence>
<dbReference type="InterPro" id="IPR050288">
    <property type="entry name" value="Cellulose_deg_GH3"/>
</dbReference>
<dbReference type="InterPro" id="IPR037524">
    <property type="entry name" value="PA14/GLEYA"/>
</dbReference>
<evidence type="ECO:0000256" key="3">
    <source>
        <dbReference type="ARBA" id="ARBA00005336"/>
    </source>
</evidence>
<dbReference type="PRINTS" id="PR00133">
    <property type="entry name" value="GLHYDRLASE3"/>
</dbReference>
<dbReference type="UniPathway" id="UPA00696"/>
<protein>
    <recommendedName>
        <fullName evidence="10">beta-glucosidase</fullName>
        <ecNumber evidence="10">3.2.1.21</ecNumber>
    </recommendedName>
</protein>
<evidence type="ECO:0000313" key="13">
    <source>
        <dbReference type="Proteomes" id="UP000562682"/>
    </source>
</evidence>
<dbReference type="Pfam" id="PF14310">
    <property type="entry name" value="Fn3-like"/>
    <property type="match status" value="1"/>
</dbReference>
<dbReference type="Gene3D" id="2.60.40.10">
    <property type="entry name" value="Immunoglobulins"/>
    <property type="match status" value="1"/>
</dbReference>
<evidence type="ECO:0000256" key="9">
    <source>
        <dbReference type="ARBA" id="ARBA00023326"/>
    </source>
</evidence>
<dbReference type="SMART" id="SM01217">
    <property type="entry name" value="Fn3_like"/>
    <property type="match status" value="1"/>
</dbReference>
<dbReference type="SUPFAM" id="SSF52279">
    <property type="entry name" value="Beta-D-glucan exohydrolase, C-terminal domain"/>
    <property type="match status" value="1"/>
</dbReference>
<dbReference type="InterPro" id="IPR026891">
    <property type="entry name" value="Fn3-like"/>
</dbReference>
<dbReference type="PROSITE" id="PS00775">
    <property type="entry name" value="GLYCOSYL_HYDROL_F3"/>
    <property type="match status" value="1"/>
</dbReference>
<keyword evidence="8 10" id="KW-0326">Glycosidase</keyword>
<keyword evidence="13" id="KW-1185">Reference proteome</keyword>
<evidence type="ECO:0000256" key="10">
    <source>
        <dbReference type="RuleBase" id="RU361161"/>
    </source>
</evidence>
<sequence length="1450" mass="160461">MDVEALIQQLTLEEKVQLTAVLQGVGWWHTAAIERLSIPPIRLSDGPNGVRGTHFFDSTPSSCLPCGTALGATWNTELIHRLGQLLSAEAHAKGAHVLLGPTVNIQRGPLGGRGFESFSEDPVLSGILAGHYVRGVQNNGVSATMKHFACNDMESARMAVDVQVTERALREVYLMPFMIAVEMASPRVFMTAYNKVNGTHAPDNHHLLQDILRDEWKWDGLVVSDWFGTYSTTEAINAGQDLEMPGPTRWRGETLVHAVTSNKIKRSTLDERVRNVLKLVKHSIENTSIPPNAPETQLQSEENTRLLREAAAESVVLLKNDRGVLPLNPAKKVAVIGPNADISTYCGGGSASLRAYHTVSPLEGIKGIAKDVSFTKGLYGHRSLPQIGKLLKTADQQRQGFNLRIYNDPPPTSGPDTRKVLETRILDDSNIWFVDYEHPALEQIWYAEIEGVLTPENSGEWDFGLCVHGTGELFVDGDLVVSNVTDQKPGSSFLGCGTIEKTGSKMLEGGRNYNVIVRWGCDKTSDLKVSGVVDFGQGGMRLGGCPRLEPRQALQDAVDLAKSVDQVVLCVGTSGEWESEGQDRANMALPPGSDDLITAVLQANPNTVVLIQSGTPVSMPWVDQASTIAQAWFGGNEAGNGIADVLFGAVNPSGKLPITMPRRVADNPSVLSFRSEGGRVLYSEDVHVGYRWYDTLDIEPLFPFGHGLSYTTFELSDVNIEEHAVSESGKLTVSVNVTNTGARSGAAVVQVYVKPPHPTPLTASALDTITRSSKELKGFAKINLDAGANWRAEVELDVLRATGYWNEREDYWCSDVGNYTVTQPLAVISPELHVESPTHYDEEETLHTEVPTPLGNSHLTLAFGSSSNTPSPSRPPIHSHVAHFNTSQNVELFEHQFPTDEICPRSLFMTIMTDYIDHIYPLVPVVHIPTFRNDLATDKDVTDLDTLLLSVSIASLTVGLLPSKFGTYHALAARFGTRTAMISHCSQMCIRLRPADYWDHISHRKWATAYCLSIGAFQVGQINQSRMFEAESMQLARLLGMHIVSEYEGLNPIETQLRKKSFWLQLYTFACNYLTYLDNYTIRDVNFAALEPLNIVDENITETGIVGQLPSTPSVGLPNNTDSADDAPFHYTTVFIMASRAFLLGMRESMVNDGCNCGFGRSPEERLSKLRDLLDQLRYILDGLPTHMRQWGPGDNYQPFDGGERRQGAFPHGNIEHLQNESTRANLHVSHLWLQNFLLDKMDVALQEMKEQEGRDGYIATQLKQNWRDREDVARQLLHILHSIPHAYLEPNGLYLIPVHLLSWSMMDTIAFYAFSALQFEQSCPIKSARMKPLNLLIAFIGLSINPVSACYMTGAGWEDRALARQRVVDACKYFEGRYAPTRVRKKCIQLSPSQKVEFVVQNTDYFVANEIWGQDCLSPLQHLIDVCSRGGDTSRGHFVLSVDPNNGIC</sequence>
<dbReference type="InterPro" id="IPR017853">
    <property type="entry name" value="GH"/>
</dbReference>
<dbReference type="EC" id="3.2.1.21" evidence="10"/>
<dbReference type="SUPFAM" id="SSF51445">
    <property type="entry name" value="(Trans)glycosidases"/>
    <property type="match status" value="1"/>
</dbReference>
<dbReference type="Pfam" id="PF07691">
    <property type="entry name" value="PA14"/>
    <property type="match status" value="1"/>
</dbReference>
<dbReference type="Gene3D" id="3.20.20.300">
    <property type="entry name" value="Glycoside hydrolase, family 3, N-terminal domain"/>
    <property type="match status" value="1"/>
</dbReference>
<gene>
    <name evidence="12" type="ORF">FDENT_10825</name>
</gene>
<dbReference type="PANTHER" id="PTHR42715">
    <property type="entry name" value="BETA-GLUCOSIDASE"/>
    <property type="match status" value="1"/>
</dbReference>
<dbReference type="Gene3D" id="3.40.50.1700">
    <property type="entry name" value="Glycoside hydrolase family 3 C-terminal domain"/>
    <property type="match status" value="1"/>
</dbReference>
<evidence type="ECO:0000256" key="8">
    <source>
        <dbReference type="ARBA" id="ARBA00023295"/>
    </source>
</evidence>
<dbReference type="Gene3D" id="2.60.120.260">
    <property type="entry name" value="Galactose-binding domain-like"/>
    <property type="match status" value="1"/>
</dbReference>
<dbReference type="GO" id="GO:0008422">
    <property type="term" value="F:beta-glucosidase activity"/>
    <property type="evidence" value="ECO:0007669"/>
    <property type="project" value="UniProtKB-EC"/>
</dbReference>
<comment type="catalytic activity">
    <reaction evidence="1 10">
        <text>Hydrolysis of terminal, non-reducing beta-D-glucosyl residues with release of beta-D-glucose.</text>
        <dbReference type="EC" id="3.2.1.21"/>
    </reaction>
</comment>
<dbReference type="Pfam" id="PF01915">
    <property type="entry name" value="Glyco_hydro_3_C"/>
    <property type="match status" value="1"/>
</dbReference>
<keyword evidence="7 10" id="KW-0119">Carbohydrate metabolism</keyword>
<keyword evidence="9 10" id="KW-0624">Polysaccharide degradation</keyword>
<proteinExistence type="inferred from homology"/>
<comment type="similarity">
    <text evidence="3 10">Belongs to the glycosyl hydrolase 3 family.</text>
</comment>
<dbReference type="FunFam" id="3.20.20.300:FF:000006">
    <property type="entry name" value="Beta-glucosidase H"/>
    <property type="match status" value="1"/>
</dbReference>
<dbReference type="InterPro" id="IPR001764">
    <property type="entry name" value="Glyco_hydro_3_N"/>
</dbReference>
<evidence type="ECO:0000256" key="7">
    <source>
        <dbReference type="ARBA" id="ARBA00023277"/>
    </source>
</evidence>
<evidence type="ECO:0000313" key="12">
    <source>
        <dbReference type="EMBL" id="KAF5671649.1"/>
    </source>
</evidence>
<comment type="pathway">
    <text evidence="2 10">Glycan metabolism; cellulose degradation.</text>
</comment>
<dbReference type="PROSITE" id="PS51820">
    <property type="entry name" value="PA14"/>
    <property type="match status" value="1"/>
</dbReference>
<keyword evidence="4 10" id="KW-0378">Hydrolase</keyword>
<evidence type="ECO:0000256" key="1">
    <source>
        <dbReference type="ARBA" id="ARBA00000448"/>
    </source>
</evidence>
<feature type="domain" description="PA14" evidence="11">
    <location>
        <begin position="396"/>
        <end position="558"/>
    </location>
</feature>
<keyword evidence="5" id="KW-0136">Cellulose degradation</keyword>
<dbReference type="PANTHER" id="PTHR42715:SF27">
    <property type="entry name" value="BETA-GLUCOSIDASE-RELATED"/>
    <property type="match status" value="1"/>
</dbReference>
<dbReference type="InterPro" id="IPR019800">
    <property type="entry name" value="Glyco_hydro_3_AS"/>
</dbReference>
<dbReference type="Proteomes" id="UP000562682">
    <property type="component" value="Unassembled WGS sequence"/>
</dbReference>
<comment type="caution">
    <text evidence="12">The sequence shown here is derived from an EMBL/GenBank/DDBJ whole genome shotgun (WGS) entry which is preliminary data.</text>
</comment>
<dbReference type="InterPro" id="IPR002772">
    <property type="entry name" value="Glyco_hydro_3_C"/>
</dbReference>
<dbReference type="GO" id="GO:0030245">
    <property type="term" value="P:cellulose catabolic process"/>
    <property type="evidence" value="ECO:0007669"/>
    <property type="project" value="UniProtKB-UniPathway"/>
</dbReference>
<evidence type="ECO:0000256" key="2">
    <source>
        <dbReference type="ARBA" id="ARBA00004987"/>
    </source>
</evidence>